<feature type="transmembrane region" description="Helical" evidence="1">
    <location>
        <begin position="20"/>
        <end position="41"/>
    </location>
</feature>
<dbReference type="EMBL" id="WNTK01013175">
    <property type="protein sequence ID" value="KAG9462164.1"/>
    <property type="molecule type" value="Genomic_DNA"/>
</dbReference>
<keyword evidence="1" id="KW-0812">Transmembrane</keyword>
<evidence type="ECO:0000313" key="2">
    <source>
        <dbReference type="EMBL" id="KAG9462164.1"/>
    </source>
</evidence>
<reference evidence="2" key="1">
    <citation type="thesis" date="2020" institute="ProQuest LLC" country="789 East Eisenhower Parkway, Ann Arbor, MI, USA">
        <title>Comparative Genomics and Chromosome Evolution.</title>
        <authorList>
            <person name="Mudd A.B."/>
        </authorList>
    </citation>
    <scope>NUCLEOTIDE SEQUENCE</scope>
    <source>
        <strain evidence="2">HN-11 Male</strain>
        <tissue evidence="2">Kidney and liver</tissue>
    </source>
</reference>
<keyword evidence="1" id="KW-0472">Membrane</keyword>
<evidence type="ECO:0000256" key="1">
    <source>
        <dbReference type="SAM" id="Phobius"/>
    </source>
</evidence>
<evidence type="ECO:0000313" key="3">
    <source>
        <dbReference type="Proteomes" id="UP000770717"/>
    </source>
</evidence>
<organism evidence="2 3">
    <name type="scientific">Eleutherodactylus coqui</name>
    <name type="common">Puerto Rican coqui</name>
    <dbReference type="NCBI Taxonomy" id="57060"/>
    <lineage>
        <taxon>Eukaryota</taxon>
        <taxon>Metazoa</taxon>
        <taxon>Chordata</taxon>
        <taxon>Craniata</taxon>
        <taxon>Vertebrata</taxon>
        <taxon>Euteleostomi</taxon>
        <taxon>Amphibia</taxon>
        <taxon>Batrachia</taxon>
        <taxon>Anura</taxon>
        <taxon>Neobatrachia</taxon>
        <taxon>Hyloidea</taxon>
        <taxon>Eleutherodactylidae</taxon>
        <taxon>Eleutherodactylinae</taxon>
        <taxon>Eleutherodactylus</taxon>
        <taxon>Eleutherodactylus</taxon>
    </lineage>
</organism>
<name>A0A8J6B2V4_ELECQ</name>
<sequence length="80" mass="9068">MYDDEEKCVINQNGFPMTNFLYVTTFGTCSCITARPSLYFLMSVIKIRLGCSRPEGFLMRCGVMPKCVTNRHNNLIVSCS</sequence>
<keyword evidence="1" id="KW-1133">Transmembrane helix</keyword>
<proteinExistence type="predicted"/>
<accession>A0A8J6B2V4</accession>
<protein>
    <submittedName>
        <fullName evidence="2">Uncharacterized protein</fullName>
    </submittedName>
</protein>
<dbReference type="PROSITE" id="PS51257">
    <property type="entry name" value="PROKAR_LIPOPROTEIN"/>
    <property type="match status" value="1"/>
</dbReference>
<comment type="caution">
    <text evidence="2">The sequence shown here is derived from an EMBL/GenBank/DDBJ whole genome shotgun (WGS) entry which is preliminary data.</text>
</comment>
<keyword evidence="3" id="KW-1185">Reference proteome</keyword>
<gene>
    <name evidence="2" type="ORF">GDO78_014793</name>
</gene>
<dbReference type="Proteomes" id="UP000770717">
    <property type="component" value="Unassembled WGS sequence"/>
</dbReference>
<dbReference type="AlphaFoldDB" id="A0A8J6B2V4"/>